<protein>
    <recommendedName>
        <fullName evidence="2">Tn3 transposase DDE domain-containing protein</fullName>
    </recommendedName>
</protein>
<reference evidence="3 4" key="1">
    <citation type="submission" date="2018-02" db="EMBL/GenBank/DDBJ databases">
        <title>Complete genome sequence of Streptomyces dengpaensis, the producer of angucyclines.</title>
        <authorList>
            <person name="Yumei L."/>
        </authorList>
    </citation>
    <scope>NUCLEOTIDE SEQUENCE [LARGE SCALE GENOMIC DNA]</scope>
    <source>
        <strain evidence="3 4">XZHG99</strain>
    </source>
</reference>
<dbReference type="Pfam" id="PF01526">
    <property type="entry name" value="DDE_Tnp_Tn3"/>
    <property type="match status" value="1"/>
</dbReference>
<name>A0ABN5IAX1_9ACTN</name>
<organism evidence="3 4">
    <name type="scientific">Streptomyces dengpaensis</name>
    <dbReference type="NCBI Taxonomy" id="2049881"/>
    <lineage>
        <taxon>Bacteria</taxon>
        <taxon>Bacillati</taxon>
        <taxon>Actinomycetota</taxon>
        <taxon>Actinomycetes</taxon>
        <taxon>Kitasatosporales</taxon>
        <taxon>Streptomycetaceae</taxon>
        <taxon>Streptomyces</taxon>
    </lineage>
</organism>
<proteinExistence type="predicted"/>
<evidence type="ECO:0000259" key="2">
    <source>
        <dbReference type="Pfam" id="PF01526"/>
    </source>
</evidence>
<sequence length="163" mass="17810">MRRVAETVQPLVSARRDSPTTGGLAHTPAPLTPVAPSDHEVQLEYRLPQQVKVQANLPKGPPRVRPENGQAGQSYQRYQDGMDDHIGALRLVPNALVLLDTRYMDGAVTRLRADGFYVRDEGMARLSSFVRQHVNVLGRTFPTSPSLPGSLCSLRCPDAVGGE</sequence>
<evidence type="ECO:0000313" key="3">
    <source>
        <dbReference type="EMBL" id="AVH59452.1"/>
    </source>
</evidence>
<gene>
    <name evidence="3" type="ORF">C4B68_31045</name>
</gene>
<dbReference type="InterPro" id="IPR002513">
    <property type="entry name" value="Tn3_Tnp_DDE_dom"/>
</dbReference>
<dbReference type="RefSeq" id="WP_099504621.1">
    <property type="nucleotide sequence ID" value="NZ_CP026652.1"/>
</dbReference>
<feature type="region of interest" description="Disordered" evidence="1">
    <location>
        <begin position="1"/>
        <end position="32"/>
    </location>
</feature>
<dbReference type="EMBL" id="CP026652">
    <property type="protein sequence ID" value="AVH59452.1"/>
    <property type="molecule type" value="Genomic_DNA"/>
</dbReference>
<keyword evidence="4" id="KW-1185">Reference proteome</keyword>
<dbReference type="Proteomes" id="UP000238413">
    <property type="component" value="Chromosome"/>
</dbReference>
<feature type="domain" description="Tn3 transposase DDE" evidence="2">
    <location>
        <begin position="69"/>
        <end position="139"/>
    </location>
</feature>
<evidence type="ECO:0000256" key="1">
    <source>
        <dbReference type="SAM" id="MobiDB-lite"/>
    </source>
</evidence>
<evidence type="ECO:0000313" key="4">
    <source>
        <dbReference type="Proteomes" id="UP000238413"/>
    </source>
</evidence>
<accession>A0ABN5IAX1</accession>